<dbReference type="EMBL" id="KQ964254">
    <property type="protein sequence ID" value="KXJ89647.1"/>
    <property type="molecule type" value="Genomic_DNA"/>
</dbReference>
<dbReference type="GO" id="GO:0031011">
    <property type="term" value="C:Ino80 complex"/>
    <property type="evidence" value="ECO:0007669"/>
    <property type="project" value="InterPro"/>
</dbReference>
<dbReference type="SMART" id="SM01406">
    <property type="entry name" value="PAPA-1"/>
    <property type="match status" value="1"/>
</dbReference>
<dbReference type="InParanoid" id="A0A136IXK9"/>
<organism evidence="4 5">
    <name type="scientific">Microdochium bolleyi</name>
    <dbReference type="NCBI Taxonomy" id="196109"/>
    <lineage>
        <taxon>Eukaryota</taxon>
        <taxon>Fungi</taxon>
        <taxon>Dikarya</taxon>
        <taxon>Ascomycota</taxon>
        <taxon>Pezizomycotina</taxon>
        <taxon>Sordariomycetes</taxon>
        <taxon>Xylariomycetidae</taxon>
        <taxon>Xylariales</taxon>
        <taxon>Microdochiaceae</taxon>
        <taxon>Microdochium</taxon>
    </lineage>
</organism>
<evidence type="ECO:0000313" key="5">
    <source>
        <dbReference type="Proteomes" id="UP000070501"/>
    </source>
</evidence>
<dbReference type="AlphaFoldDB" id="A0A136IXK9"/>
<feature type="compositionally biased region" description="Acidic residues" evidence="2">
    <location>
        <begin position="98"/>
        <end position="159"/>
    </location>
</feature>
<dbReference type="InterPro" id="IPR029523">
    <property type="entry name" value="INO80B/Ies2"/>
</dbReference>
<dbReference type="InterPro" id="IPR006880">
    <property type="entry name" value="INO80B_C"/>
</dbReference>
<feature type="coiled-coil region" evidence="1">
    <location>
        <begin position="311"/>
        <end position="339"/>
    </location>
</feature>
<dbReference type="Pfam" id="PF04795">
    <property type="entry name" value="PAPA-1"/>
    <property type="match status" value="1"/>
</dbReference>
<feature type="compositionally biased region" description="Low complexity" evidence="2">
    <location>
        <begin position="55"/>
        <end position="72"/>
    </location>
</feature>
<feature type="compositionally biased region" description="Basic and acidic residues" evidence="2">
    <location>
        <begin position="42"/>
        <end position="54"/>
    </location>
</feature>
<sequence length="413" mass="44820">MPSRPRRVAAQKATTAITDMVDSESGLHSPSDSIVMSSRPSRRSDARSPPERPRSGLSGARSSGASRSALARENFVGGEILAGKRNRSQRKSYRVDSSEDDDAPAEDDLDAEGEDDDDDDMMDADGEIVVDADMDVDAEGEDDDADADADADGEDDMDVDPTPPPRQTVKVARPAAPARSSVPSKAKETARAPAKAAAQHDESDDEELSDLDSDADEIQDTVNVGGGEADDDDEEEEEEEDDEEIEDGAAGDEDEEEEGEPRELDSDDEGSDGGSPDLDKMTKRQRARFADDDGSLLKLSDEVQAKKVFTAEELSMRRAEMARRRRNLSEKRNEEVKMETIHKLLHKQAPKTSRKAQLAEDEVEEKPSPIFVRWINNKAGSIVAVPDEVLGAPPGRVFVPGGLKSGKMVEEVS</sequence>
<evidence type="ECO:0000256" key="1">
    <source>
        <dbReference type="SAM" id="Coils"/>
    </source>
</evidence>
<keyword evidence="1" id="KW-0175">Coiled coil</keyword>
<gene>
    <name evidence="4" type="ORF">Micbo1qcDRAFT_164938</name>
</gene>
<feature type="region of interest" description="Disordered" evidence="2">
    <location>
        <begin position="1"/>
        <end position="297"/>
    </location>
</feature>
<feature type="compositionally biased region" description="Acidic residues" evidence="2">
    <location>
        <begin position="202"/>
        <end position="219"/>
    </location>
</feature>
<dbReference type="GO" id="GO:0006338">
    <property type="term" value="P:chromatin remodeling"/>
    <property type="evidence" value="ECO:0007669"/>
    <property type="project" value="InterPro"/>
</dbReference>
<dbReference type="Proteomes" id="UP000070501">
    <property type="component" value="Unassembled WGS sequence"/>
</dbReference>
<feature type="compositionally biased region" description="Polar residues" evidence="2">
    <location>
        <begin position="26"/>
        <end position="36"/>
    </location>
</feature>
<protein>
    <submittedName>
        <fullName evidence="4">PAPA-1-like conserved region-domain-containing protein</fullName>
    </submittedName>
</protein>
<evidence type="ECO:0000313" key="4">
    <source>
        <dbReference type="EMBL" id="KXJ89647.1"/>
    </source>
</evidence>
<evidence type="ECO:0000256" key="2">
    <source>
        <dbReference type="SAM" id="MobiDB-lite"/>
    </source>
</evidence>
<feature type="domain" description="INO80 complex subunit B-like conserved region" evidence="3">
    <location>
        <begin position="313"/>
        <end position="389"/>
    </location>
</feature>
<feature type="compositionally biased region" description="Acidic residues" evidence="2">
    <location>
        <begin position="228"/>
        <end position="271"/>
    </location>
</feature>
<evidence type="ECO:0000259" key="3">
    <source>
        <dbReference type="SMART" id="SM01406"/>
    </source>
</evidence>
<dbReference type="PANTHER" id="PTHR21561:SF12">
    <property type="entry name" value="INO80 COMPLEX SUBUNIT B"/>
    <property type="match status" value="1"/>
</dbReference>
<feature type="compositionally biased region" description="Low complexity" evidence="2">
    <location>
        <begin position="169"/>
        <end position="184"/>
    </location>
</feature>
<dbReference type="PANTHER" id="PTHR21561">
    <property type="entry name" value="INO80 COMPLEX SUBUNIT B"/>
    <property type="match status" value="1"/>
</dbReference>
<name>A0A136IXK9_9PEZI</name>
<dbReference type="STRING" id="196109.A0A136IXK9"/>
<proteinExistence type="predicted"/>
<keyword evidence="5" id="KW-1185">Reference proteome</keyword>
<reference evidence="5" key="1">
    <citation type="submission" date="2016-02" db="EMBL/GenBank/DDBJ databases">
        <title>Draft genome sequence of Microdochium bolleyi, a fungal endophyte of beachgrass.</title>
        <authorList>
            <consortium name="DOE Joint Genome Institute"/>
            <person name="David A.S."/>
            <person name="May G."/>
            <person name="Haridas S."/>
            <person name="Lim J."/>
            <person name="Wang M."/>
            <person name="Labutti K."/>
            <person name="Lipzen A."/>
            <person name="Barry K."/>
            <person name="Grigoriev I.V."/>
        </authorList>
    </citation>
    <scope>NUCLEOTIDE SEQUENCE [LARGE SCALE GENOMIC DNA]</scope>
    <source>
        <strain evidence="5">J235TASD1</strain>
    </source>
</reference>
<accession>A0A136IXK9</accession>
<dbReference type="OrthoDB" id="2021186at2759"/>